<dbReference type="OrthoDB" id="9803764at2"/>
<accession>A0A5C8ZY00</accession>
<evidence type="ECO:0000256" key="3">
    <source>
        <dbReference type="ARBA" id="ARBA00023163"/>
    </source>
</evidence>
<dbReference type="Proteomes" id="UP000321933">
    <property type="component" value="Unassembled WGS sequence"/>
</dbReference>
<keyword evidence="6" id="KW-1185">Reference proteome</keyword>
<evidence type="ECO:0000313" key="5">
    <source>
        <dbReference type="EMBL" id="TXS93366.1"/>
    </source>
</evidence>
<proteinExistence type="predicted"/>
<dbReference type="EMBL" id="VRYZ01000002">
    <property type="protein sequence ID" value="TXS93366.1"/>
    <property type="molecule type" value="Genomic_DNA"/>
</dbReference>
<dbReference type="InterPro" id="IPR009057">
    <property type="entry name" value="Homeodomain-like_sf"/>
</dbReference>
<keyword evidence="1" id="KW-0805">Transcription regulation</keyword>
<dbReference type="RefSeq" id="WP_148063302.1">
    <property type="nucleotide sequence ID" value="NZ_VRYZ01000002.1"/>
</dbReference>
<keyword evidence="3" id="KW-0804">Transcription</keyword>
<dbReference type="SUPFAM" id="SSF46689">
    <property type="entry name" value="Homeodomain-like"/>
    <property type="match status" value="2"/>
</dbReference>
<dbReference type="GO" id="GO:0043565">
    <property type="term" value="F:sequence-specific DNA binding"/>
    <property type="evidence" value="ECO:0007669"/>
    <property type="project" value="InterPro"/>
</dbReference>
<dbReference type="GO" id="GO:0003700">
    <property type="term" value="F:DNA-binding transcription factor activity"/>
    <property type="evidence" value="ECO:0007669"/>
    <property type="project" value="InterPro"/>
</dbReference>
<evidence type="ECO:0000313" key="6">
    <source>
        <dbReference type="Proteomes" id="UP000321933"/>
    </source>
</evidence>
<sequence>MYTAAAALYPDALASSVTLPMEILQAASQMASVGERGRAQARFLLTAPDTTPLRLASGIQLSPDIAFDQLPPLDLLILPAIWRNPLPTLKGASRWLAQLAAIAGQGTRICSVGTASCLLAEAGLLDGRPATTHWNYFDRFARRYPRVQLKTRHLITQSDNIYCVGSVNSIADLMVHIVEGWFGTRVARAVEQQFSPEIRRSFRAAAYQDSTRSSHHDETVIQAQQYLQDNLASGGRLEDLARQLDISPRTLSRRFRIATGYSTQQYLNSLRLATARDLLRRSNLSIAEICWQLGLQDVSYFARLFRQHHGVSPMRYREAARGKLFDPVAGAGRGRRP</sequence>
<dbReference type="Pfam" id="PF12833">
    <property type="entry name" value="HTH_18"/>
    <property type="match status" value="1"/>
</dbReference>
<dbReference type="InterPro" id="IPR052158">
    <property type="entry name" value="INH-QAR"/>
</dbReference>
<dbReference type="PANTHER" id="PTHR43130:SF11">
    <property type="entry name" value="TRANSCRIPTIONAL REGULATORY PROTEIN"/>
    <property type="match status" value="1"/>
</dbReference>
<evidence type="ECO:0000256" key="1">
    <source>
        <dbReference type="ARBA" id="ARBA00023015"/>
    </source>
</evidence>
<dbReference type="InterPro" id="IPR020449">
    <property type="entry name" value="Tscrpt_reg_AraC-type_HTH"/>
</dbReference>
<dbReference type="Gene3D" id="1.10.10.60">
    <property type="entry name" value="Homeodomain-like"/>
    <property type="match status" value="2"/>
</dbReference>
<dbReference type="SUPFAM" id="SSF52317">
    <property type="entry name" value="Class I glutamine amidotransferase-like"/>
    <property type="match status" value="1"/>
</dbReference>
<organism evidence="5 6">
    <name type="scientific">Parahaliea aestuarii</name>
    <dbReference type="NCBI Taxonomy" id="1852021"/>
    <lineage>
        <taxon>Bacteria</taxon>
        <taxon>Pseudomonadati</taxon>
        <taxon>Pseudomonadota</taxon>
        <taxon>Gammaproteobacteria</taxon>
        <taxon>Cellvibrionales</taxon>
        <taxon>Halieaceae</taxon>
        <taxon>Parahaliea</taxon>
    </lineage>
</organism>
<feature type="domain" description="HTH araC/xylS-type" evidence="4">
    <location>
        <begin position="221"/>
        <end position="319"/>
    </location>
</feature>
<name>A0A5C8ZY00_9GAMM</name>
<dbReference type="InterPro" id="IPR018060">
    <property type="entry name" value="HTH_AraC"/>
</dbReference>
<dbReference type="PRINTS" id="PR00032">
    <property type="entry name" value="HTHARAC"/>
</dbReference>
<keyword evidence="2" id="KW-0238">DNA-binding</keyword>
<dbReference type="PROSITE" id="PS01124">
    <property type="entry name" value="HTH_ARAC_FAMILY_2"/>
    <property type="match status" value="1"/>
</dbReference>
<protein>
    <submittedName>
        <fullName evidence="5">Helix-turn-helix domain-containing protein</fullName>
    </submittedName>
</protein>
<comment type="caution">
    <text evidence="5">The sequence shown here is derived from an EMBL/GenBank/DDBJ whole genome shotgun (WGS) entry which is preliminary data.</text>
</comment>
<evidence type="ECO:0000256" key="2">
    <source>
        <dbReference type="ARBA" id="ARBA00023125"/>
    </source>
</evidence>
<dbReference type="SMART" id="SM00342">
    <property type="entry name" value="HTH_ARAC"/>
    <property type="match status" value="1"/>
</dbReference>
<dbReference type="AlphaFoldDB" id="A0A5C8ZY00"/>
<dbReference type="InterPro" id="IPR029062">
    <property type="entry name" value="Class_I_gatase-like"/>
</dbReference>
<reference evidence="5 6" key="1">
    <citation type="submission" date="2019-08" db="EMBL/GenBank/DDBJ databases">
        <title>Parahaliea maris sp. nov., isolated from the surface seawater.</title>
        <authorList>
            <person name="Liu Y."/>
        </authorList>
    </citation>
    <scope>NUCLEOTIDE SEQUENCE [LARGE SCALE GENOMIC DNA]</scope>
    <source>
        <strain evidence="5 6">S2-26</strain>
    </source>
</reference>
<gene>
    <name evidence="5" type="ORF">FVW59_05895</name>
</gene>
<dbReference type="InterPro" id="IPR018062">
    <property type="entry name" value="HTH_AraC-typ_CS"/>
</dbReference>
<evidence type="ECO:0000259" key="4">
    <source>
        <dbReference type="PROSITE" id="PS01124"/>
    </source>
</evidence>
<dbReference type="Gene3D" id="3.40.50.880">
    <property type="match status" value="1"/>
</dbReference>
<dbReference type="PANTHER" id="PTHR43130">
    <property type="entry name" value="ARAC-FAMILY TRANSCRIPTIONAL REGULATOR"/>
    <property type="match status" value="1"/>
</dbReference>
<dbReference type="PROSITE" id="PS00041">
    <property type="entry name" value="HTH_ARAC_FAMILY_1"/>
    <property type="match status" value="1"/>
</dbReference>